<proteinExistence type="predicted"/>
<evidence type="ECO:0000313" key="2">
    <source>
        <dbReference type="Proteomes" id="UP000789860"/>
    </source>
</evidence>
<keyword evidence="2" id="KW-1185">Reference proteome</keyword>
<protein>
    <submittedName>
        <fullName evidence="1">11823_t:CDS:1</fullName>
    </submittedName>
</protein>
<name>A0ACA9NN44_9GLOM</name>
<dbReference type="Proteomes" id="UP000789860">
    <property type="component" value="Unassembled WGS sequence"/>
</dbReference>
<reference evidence="1" key="1">
    <citation type="submission" date="2021-06" db="EMBL/GenBank/DDBJ databases">
        <authorList>
            <person name="Kallberg Y."/>
            <person name="Tangrot J."/>
            <person name="Rosling A."/>
        </authorList>
    </citation>
    <scope>NUCLEOTIDE SEQUENCE</scope>
    <source>
        <strain evidence="1">AU212A</strain>
    </source>
</reference>
<dbReference type="EMBL" id="CAJVPM010026024">
    <property type="protein sequence ID" value="CAG8660437.1"/>
    <property type="molecule type" value="Genomic_DNA"/>
</dbReference>
<evidence type="ECO:0000313" key="1">
    <source>
        <dbReference type="EMBL" id="CAG8660437.1"/>
    </source>
</evidence>
<comment type="caution">
    <text evidence="1">The sequence shown here is derived from an EMBL/GenBank/DDBJ whole genome shotgun (WGS) entry which is preliminary data.</text>
</comment>
<organism evidence="1 2">
    <name type="scientific">Scutellospora calospora</name>
    <dbReference type="NCBI Taxonomy" id="85575"/>
    <lineage>
        <taxon>Eukaryota</taxon>
        <taxon>Fungi</taxon>
        <taxon>Fungi incertae sedis</taxon>
        <taxon>Mucoromycota</taxon>
        <taxon>Glomeromycotina</taxon>
        <taxon>Glomeromycetes</taxon>
        <taxon>Diversisporales</taxon>
        <taxon>Gigasporaceae</taxon>
        <taxon>Scutellospora</taxon>
    </lineage>
</organism>
<feature type="non-terminal residue" evidence="1">
    <location>
        <position position="157"/>
    </location>
</feature>
<gene>
    <name evidence="1" type="ORF">SCALOS_LOCUS9010</name>
</gene>
<feature type="non-terminal residue" evidence="1">
    <location>
        <position position="1"/>
    </location>
</feature>
<accession>A0ACA9NN44</accession>
<sequence>KHIQFSVLSPQEIVKNAQLAITHRDLFNENRAPMENGVLDTRLGTSDHDIYCETCGERMAQCIGHFGYVKLVLPVFHIGYFKAVINTLQNICKAIILYIINNANSAQKEDDRRAYLKRIRSSKESSARSKIEKAINALCKKTVECPYCKAINGSVKK</sequence>